<dbReference type="InterPro" id="IPR002745">
    <property type="entry name" value="Ptrans_KptA/Tpt1"/>
</dbReference>
<dbReference type="InterPro" id="IPR000627">
    <property type="entry name" value="Intradiol_dOase_C"/>
</dbReference>
<feature type="domain" description="Intradiol ring-cleavage dioxygenases" evidence="10">
    <location>
        <begin position="439"/>
        <end position="616"/>
    </location>
</feature>
<name>A0A364KLB3_TALAM</name>
<evidence type="ECO:0000259" key="11">
    <source>
        <dbReference type="Pfam" id="PF04444"/>
    </source>
</evidence>
<dbReference type="InterPro" id="IPR042081">
    <property type="entry name" value="RNA_2'-PTrans_C"/>
</dbReference>
<dbReference type="InterPro" id="IPR050770">
    <property type="entry name" value="Intradiol_RC_Dioxygenase"/>
</dbReference>
<dbReference type="Proteomes" id="UP000249363">
    <property type="component" value="Unassembled WGS sequence"/>
</dbReference>
<evidence type="ECO:0000256" key="2">
    <source>
        <dbReference type="ARBA" id="ARBA00003343"/>
    </source>
</evidence>
<dbReference type="Pfam" id="PF04444">
    <property type="entry name" value="Dioxygenase_N"/>
    <property type="match status" value="1"/>
</dbReference>
<organism evidence="12 13">
    <name type="scientific">Talaromyces amestolkiae</name>
    <dbReference type="NCBI Taxonomy" id="1196081"/>
    <lineage>
        <taxon>Eukaryota</taxon>
        <taxon>Fungi</taxon>
        <taxon>Dikarya</taxon>
        <taxon>Ascomycota</taxon>
        <taxon>Pezizomycotina</taxon>
        <taxon>Eurotiomycetes</taxon>
        <taxon>Eurotiomycetidae</taxon>
        <taxon>Eurotiales</taxon>
        <taxon>Trichocomaceae</taxon>
        <taxon>Talaromyces</taxon>
        <taxon>Talaromyces sect. Talaromyces</taxon>
    </lineage>
</organism>
<sequence>MSRRGGGRPMPREVVLSKALSHLLRHSAERENLKISKEGYVNVADLLETRKVKSLNATLPEIIQAVSSSDKQRFSLFYISPETIEAGKQESQEQQEAVVATAASEEKQKNATAHALSVSDNDPSHFLIRATQGHSMKVVDTALFLERLSLEDDATTKLPHTVVHGTYHGAWPLILASGGLRPMSRLQVHFATGPTLDAVFPNGRDAPLATLDPRSKATVISGMRSDAEILIYINLRRALEAGCPFYRSENGVILSEGMSLGDDGETKTVPIEFFDLVVERRAGLGVLWEDGRVVQELPSHLAEKKNPKALRGGDSTITLKYRYSKRREIEDNIKMTGHQYDPTFTDRVIDAMGPKTNPRLRQLMSGFIRHIHDFARENELTVDEWMQGVQMINWAGQMSDAKRNEGQLLCDVIGLESLVDEITYKVASEADAPTATAILGPFFRADTMVRQNGDSIVVTGVDDGEMVFMQGQVVDYKTKKPIPGTTVEVWQASTNGLYEQQDSNQVEHNLRGKFTTDENGRYWFYCLRPTPYPVPDDGPAGKLLQLMDRHPYRPAHIHIFATHDGYKPLVTQIFDRKDPYLTNDSVFAVKDSLIVDFVPRKGDPKASTELTYDVKLVARDS</sequence>
<dbReference type="EMBL" id="MIKG01000001">
    <property type="protein sequence ID" value="RAO64321.1"/>
    <property type="molecule type" value="Genomic_DNA"/>
</dbReference>
<evidence type="ECO:0000256" key="5">
    <source>
        <dbReference type="ARBA" id="ARBA00022723"/>
    </source>
</evidence>
<evidence type="ECO:0000256" key="1">
    <source>
        <dbReference type="ARBA" id="ARBA00001965"/>
    </source>
</evidence>
<gene>
    <name evidence="12" type="ORF">BHQ10_000333</name>
</gene>
<dbReference type="InterPro" id="IPR039390">
    <property type="entry name" value="1_2-HQD/HQD"/>
</dbReference>
<protein>
    <recommendedName>
        <fullName evidence="4">2'-phosphotransferase</fullName>
        <ecNumber evidence="4">2.7.1.160</ecNumber>
    </recommendedName>
</protein>
<dbReference type="STRING" id="1196081.A0A364KLB3"/>
<dbReference type="GO" id="GO:0000215">
    <property type="term" value="F:tRNA 2'-phosphotransferase activity"/>
    <property type="evidence" value="ECO:0007669"/>
    <property type="project" value="UniProtKB-EC"/>
</dbReference>
<dbReference type="Pfam" id="PF01885">
    <property type="entry name" value="PTS_2-RNA"/>
    <property type="match status" value="1"/>
</dbReference>
<comment type="caution">
    <text evidence="12">The sequence shown here is derived from an EMBL/GenBank/DDBJ whole genome shotgun (WGS) entry which is preliminary data.</text>
</comment>
<dbReference type="OrthoDB" id="5238185at2759"/>
<feature type="domain" description="Catechol dioxygenase N-terminal" evidence="11">
    <location>
        <begin position="357"/>
        <end position="429"/>
    </location>
</feature>
<reference evidence="12 13" key="1">
    <citation type="journal article" date="2017" name="Biotechnol. Biofuels">
        <title>Differential beta-glucosidase expression as a function of carbon source availability in Talaromyces amestolkiae: a genomic and proteomic approach.</title>
        <authorList>
            <person name="de Eugenio L.I."/>
            <person name="Mendez-Liter J.A."/>
            <person name="Nieto-Dominguez M."/>
            <person name="Alonso L."/>
            <person name="Gil-Munoz J."/>
            <person name="Barriuso J."/>
            <person name="Prieto A."/>
            <person name="Martinez M.J."/>
        </authorList>
    </citation>
    <scope>NUCLEOTIDE SEQUENCE [LARGE SCALE GENOMIC DNA]</scope>
    <source>
        <strain evidence="12 13">CIB</strain>
    </source>
</reference>
<comment type="catalytic activity">
    <reaction evidence="9">
        <text>2'-phospho-[ligated tRNA] + NAD(+) = mature tRNA + ADP-alpha-D-ribose 1'',2''-cyclic phosphate + nicotinamide</text>
        <dbReference type="Rhea" id="RHEA:23324"/>
        <dbReference type="Rhea" id="RHEA-COMP:11106"/>
        <dbReference type="Rhea" id="RHEA-COMP:11107"/>
        <dbReference type="ChEBI" id="CHEBI:17154"/>
        <dbReference type="ChEBI" id="CHEBI:57540"/>
        <dbReference type="ChEBI" id="CHEBI:76596"/>
        <dbReference type="ChEBI" id="CHEBI:82883"/>
        <dbReference type="ChEBI" id="CHEBI:85027"/>
        <dbReference type="EC" id="2.7.1.160"/>
    </reaction>
</comment>
<comment type="similarity">
    <text evidence="3">Belongs to the intradiol ring-cleavage dioxygenase family.</text>
</comment>
<dbReference type="Gene3D" id="3.20.170.30">
    <property type="match status" value="1"/>
</dbReference>
<keyword evidence="5" id="KW-0479">Metal-binding</keyword>
<dbReference type="GO" id="GO:0008199">
    <property type="term" value="F:ferric iron binding"/>
    <property type="evidence" value="ECO:0007669"/>
    <property type="project" value="InterPro"/>
</dbReference>
<accession>A0A364KLB3</accession>
<evidence type="ECO:0000256" key="6">
    <source>
        <dbReference type="ARBA" id="ARBA00022964"/>
    </source>
</evidence>
<keyword evidence="6" id="KW-0223">Dioxygenase</keyword>
<dbReference type="PANTHER" id="PTHR33711">
    <property type="entry name" value="DIOXYGENASE, PUTATIVE (AFU_ORTHOLOGUE AFUA_2G02910)-RELATED"/>
    <property type="match status" value="1"/>
</dbReference>
<dbReference type="InterPro" id="IPR007535">
    <property type="entry name" value="Catechol_dOase_N"/>
</dbReference>
<dbReference type="Pfam" id="PF00775">
    <property type="entry name" value="Dioxygenase_C"/>
    <property type="match status" value="1"/>
</dbReference>
<dbReference type="PANTHER" id="PTHR33711:SF7">
    <property type="entry name" value="INTRADIOL RING-CLEAVAGE DIOXYGENASES DOMAIN-CONTAINING PROTEIN-RELATED"/>
    <property type="match status" value="1"/>
</dbReference>
<comment type="function">
    <text evidence="2">Catalyzes the last step of tRNA splicing, the transfer of the splice junction 2'-phosphate from ligated tRNA to NAD to produce ADP-ribose 1''-2'' cyclic phosphate.</text>
</comment>
<evidence type="ECO:0000256" key="8">
    <source>
        <dbReference type="ARBA" id="ARBA00023004"/>
    </source>
</evidence>
<keyword evidence="13" id="KW-1185">Reference proteome</keyword>
<evidence type="ECO:0000259" key="10">
    <source>
        <dbReference type="Pfam" id="PF00775"/>
    </source>
</evidence>
<proteinExistence type="inferred from homology"/>
<dbReference type="AlphaFoldDB" id="A0A364KLB3"/>
<evidence type="ECO:0000313" key="13">
    <source>
        <dbReference type="Proteomes" id="UP000249363"/>
    </source>
</evidence>
<dbReference type="EC" id="2.7.1.160" evidence="4"/>
<dbReference type="GO" id="GO:0018576">
    <property type="term" value="F:catechol 1,2-dioxygenase activity"/>
    <property type="evidence" value="ECO:0007669"/>
    <property type="project" value="InterPro"/>
</dbReference>
<dbReference type="InterPro" id="IPR015889">
    <property type="entry name" value="Intradiol_dOase_core"/>
</dbReference>
<dbReference type="RefSeq" id="XP_040728838.1">
    <property type="nucleotide sequence ID" value="XM_040875574.1"/>
</dbReference>
<dbReference type="GO" id="GO:0009712">
    <property type="term" value="P:catechol-containing compound metabolic process"/>
    <property type="evidence" value="ECO:0007669"/>
    <property type="project" value="InterPro"/>
</dbReference>
<evidence type="ECO:0000256" key="9">
    <source>
        <dbReference type="ARBA" id="ARBA00047949"/>
    </source>
</evidence>
<comment type="cofactor">
    <cofactor evidence="1">
        <name>Fe(3+)</name>
        <dbReference type="ChEBI" id="CHEBI:29034"/>
    </cofactor>
</comment>
<dbReference type="SUPFAM" id="SSF56399">
    <property type="entry name" value="ADP-ribosylation"/>
    <property type="match status" value="1"/>
</dbReference>
<dbReference type="Gene3D" id="2.60.130.10">
    <property type="entry name" value="Aromatic compound dioxygenase"/>
    <property type="match status" value="1"/>
</dbReference>
<dbReference type="GeneID" id="63789550"/>
<dbReference type="InterPro" id="IPR042080">
    <property type="entry name" value="RNA_2'-PTrans_N"/>
</dbReference>
<keyword evidence="7" id="KW-0560">Oxidoreductase</keyword>
<dbReference type="SUPFAM" id="SSF49482">
    <property type="entry name" value="Aromatic compound dioxygenase"/>
    <property type="match status" value="1"/>
</dbReference>
<evidence type="ECO:0000256" key="4">
    <source>
        <dbReference type="ARBA" id="ARBA00012007"/>
    </source>
</evidence>
<dbReference type="Gene3D" id="1.10.10.970">
    <property type="entry name" value="RNA 2'-phosphotransferase, Tpt1/KptA family, N-terminal domain"/>
    <property type="match status" value="1"/>
</dbReference>
<evidence type="ECO:0000256" key="3">
    <source>
        <dbReference type="ARBA" id="ARBA00007825"/>
    </source>
</evidence>
<evidence type="ECO:0000256" key="7">
    <source>
        <dbReference type="ARBA" id="ARBA00023002"/>
    </source>
</evidence>
<keyword evidence="8" id="KW-0408">Iron</keyword>
<dbReference type="CDD" id="cd03461">
    <property type="entry name" value="1_2-HQD"/>
    <property type="match status" value="1"/>
</dbReference>
<evidence type="ECO:0000313" key="12">
    <source>
        <dbReference type="EMBL" id="RAO64321.1"/>
    </source>
</evidence>